<dbReference type="PROSITE" id="PS51682">
    <property type="entry name" value="SAM_OMT_I"/>
    <property type="match status" value="1"/>
</dbReference>
<keyword evidence="2" id="KW-0808">Transferase</keyword>
<dbReference type="InterPro" id="IPR002935">
    <property type="entry name" value="SAM_O-MeTrfase"/>
</dbReference>
<comment type="caution">
    <text evidence="5">The sequence shown here is derived from an EMBL/GenBank/DDBJ whole genome shotgun (WGS) entry which is preliminary data.</text>
</comment>
<dbReference type="OrthoDB" id="10251242at2759"/>
<dbReference type="PANTHER" id="PTHR10509">
    <property type="entry name" value="O-METHYLTRANSFERASE-RELATED"/>
    <property type="match status" value="1"/>
</dbReference>
<evidence type="ECO:0000313" key="6">
    <source>
        <dbReference type="Proteomes" id="UP001149165"/>
    </source>
</evidence>
<evidence type="ECO:0000256" key="1">
    <source>
        <dbReference type="ARBA" id="ARBA00022603"/>
    </source>
</evidence>
<evidence type="ECO:0000256" key="2">
    <source>
        <dbReference type="ARBA" id="ARBA00022679"/>
    </source>
</evidence>
<reference evidence="5" key="1">
    <citation type="submission" date="2022-11" db="EMBL/GenBank/DDBJ databases">
        <authorList>
            <person name="Petersen C."/>
        </authorList>
    </citation>
    <scope>NUCLEOTIDE SEQUENCE</scope>
    <source>
        <strain evidence="5">IBT 30069</strain>
    </source>
</reference>
<dbReference type="AlphaFoldDB" id="A0A9W9F4G1"/>
<dbReference type="GO" id="GO:0008171">
    <property type="term" value="F:O-methyltransferase activity"/>
    <property type="evidence" value="ECO:0007669"/>
    <property type="project" value="InterPro"/>
</dbReference>
<evidence type="ECO:0008006" key="7">
    <source>
        <dbReference type="Google" id="ProtNLM"/>
    </source>
</evidence>
<dbReference type="GO" id="GO:0032259">
    <property type="term" value="P:methylation"/>
    <property type="evidence" value="ECO:0007669"/>
    <property type="project" value="UniProtKB-KW"/>
</dbReference>
<gene>
    <name evidence="5" type="ORF">N7456_009334</name>
</gene>
<dbReference type="PANTHER" id="PTHR10509:SF14">
    <property type="entry name" value="CAFFEOYL-COA O-METHYLTRANSFERASE 3-RELATED"/>
    <property type="match status" value="1"/>
</dbReference>
<dbReference type="EMBL" id="JAPQKH010000006">
    <property type="protein sequence ID" value="KAJ5093473.1"/>
    <property type="molecule type" value="Genomic_DNA"/>
</dbReference>
<evidence type="ECO:0000313" key="5">
    <source>
        <dbReference type="EMBL" id="KAJ5093473.1"/>
    </source>
</evidence>
<dbReference type="InterPro" id="IPR029063">
    <property type="entry name" value="SAM-dependent_MTases_sf"/>
</dbReference>
<dbReference type="Pfam" id="PF01596">
    <property type="entry name" value="Methyltransf_3"/>
    <property type="match status" value="1"/>
</dbReference>
<organism evidence="5 6">
    <name type="scientific">Penicillium angulare</name>
    <dbReference type="NCBI Taxonomy" id="116970"/>
    <lineage>
        <taxon>Eukaryota</taxon>
        <taxon>Fungi</taxon>
        <taxon>Dikarya</taxon>
        <taxon>Ascomycota</taxon>
        <taxon>Pezizomycotina</taxon>
        <taxon>Eurotiomycetes</taxon>
        <taxon>Eurotiomycetidae</taxon>
        <taxon>Eurotiales</taxon>
        <taxon>Aspergillaceae</taxon>
        <taxon>Penicillium</taxon>
    </lineage>
</organism>
<dbReference type="Proteomes" id="UP001149165">
    <property type="component" value="Unassembled WGS sequence"/>
</dbReference>
<keyword evidence="6" id="KW-1185">Reference proteome</keyword>
<sequence>MSISKIDSRCEVESHVGTHLIHVDPTHDRAYENSRKNGLPTIAVSPAQGKLTSLLVALSGARNVLEIGTLGGYSSIWLARGLQGRGKVTSLEVNPHHRDVAIENMRHAGVKVPEDVEVLLGAGLDVLPKLAQEIKDGKREAFDFVFVDADWDNQWNYFDWGVKLSRGAGSTIYVDNAVLEMLESGIVGPEKRRDDAVDLVKMVGEDSRVEATVLQTVGAKSFDGFLIAVVK</sequence>
<protein>
    <recommendedName>
        <fullName evidence="7">O-methyltransferase</fullName>
    </recommendedName>
</protein>
<evidence type="ECO:0000256" key="3">
    <source>
        <dbReference type="ARBA" id="ARBA00022691"/>
    </source>
</evidence>
<dbReference type="InterPro" id="IPR050362">
    <property type="entry name" value="Cation-dep_OMT"/>
</dbReference>
<dbReference type="Gene3D" id="3.40.50.150">
    <property type="entry name" value="Vaccinia Virus protein VP39"/>
    <property type="match status" value="1"/>
</dbReference>
<keyword evidence="3" id="KW-0949">S-adenosyl-L-methionine</keyword>
<dbReference type="GO" id="GO:0008757">
    <property type="term" value="F:S-adenosylmethionine-dependent methyltransferase activity"/>
    <property type="evidence" value="ECO:0007669"/>
    <property type="project" value="TreeGrafter"/>
</dbReference>
<dbReference type="CDD" id="cd02440">
    <property type="entry name" value="AdoMet_MTases"/>
    <property type="match status" value="1"/>
</dbReference>
<name>A0A9W9F4G1_9EURO</name>
<reference evidence="5" key="2">
    <citation type="journal article" date="2023" name="IMA Fungus">
        <title>Comparative genomic study of the Penicillium genus elucidates a diverse pangenome and 15 lateral gene transfer events.</title>
        <authorList>
            <person name="Petersen C."/>
            <person name="Sorensen T."/>
            <person name="Nielsen M.R."/>
            <person name="Sondergaard T.E."/>
            <person name="Sorensen J.L."/>
            <person name="Fitzpatrick D.A."/>
            <person name="Frisvad J.C."/>
            <person name="Nielsen K.L."/>
        </authorList>
    </citation>
    <scope>NUCLEOTIDE SEQUENCE</scope>
    <source>
        <strain evidence="5">IBT 30069</strain>
    </source>
</reference>
<proteinExistence type="inferred from homology"/>
<dbReference type="SUPFAM" id="SSF53335">
    <property type="entry name" value="S-adenosyl-L-methionine-dependent methyltransferases"/>
    <property type="match status" value="1"/>
</dbReference>
<evidence type="ECO:0000256" key="4">
    <source>
        <dbReference type="ARBA" id="ARBA00023453"/>
    </source>
</evidence>
<keyword evidence="1" id="KW-0489">Methyltransferase</keyword>
<accession>A0A9W9F4G1</accession>
<comment type="similarity">
    <text evidence="4">Belongs to the class I-like SAM-binding methyltransferase superfamily. Cation-dependent O-methyltransferase family.</text>
</comment>